<keyword evidence="2" id="KW-1185">Reference proteome</keyword>
<accession>A0A2H9VLM7</accession>
<dbReference type="AlphaFoldDB" id="A0A2H9VLM7"/>
<proteinExistence type="predicted"/>
<comment type="caution">
    <text evidence="1">The sequence shown here is derived from an EMBL/GenBank/DDBJ whole genome shotgun (WGS) entry which is preliminary data.</text>
</comment>
<reference evidence="1 2" key="1">
    <citation type="submission" date="2017-11" db="EMBL/GenBank/DDBJ databases">
        <title>Genomic Encyclopedia of Archaeal and Bacterial Type Strains, Phase II (KMG-II): From Individual Species to Whole Genera.</title>
        <authorList>
            <person name="Goeker M."/>
        </authorList>
    </citation>
    <scope>NUCLEOTIDE SEQUENCE [LARGE SCALE GENOMIC DNA]</scope>
    <source>
        <strain evidence="1 2">DSM 28175</strain>
    </source>
</reference>
<dbReference type="EMBL" id="PGFJ01000002">
    <property type="protein sequence ID" value="PJJ79247.1"/>
    <property type="molecule type" value="Genomic_DNA"/>
</dbReference>
<evidence type="ECO:0000313" key="1">
    <source>
        <dbReference type="EMBL" id="PJJ79247.1"/>
    </source>
</evidence>
<dbReference type="Proteomes" id="UP000242687">
    <property type="component" value="Unassembled WGS sequence"/>
</dbReference>
<protein>
    <submittedName>
        <fullName evidence="1">Uncharacterized protein</fullName>
    </submittedName>
</protein>
<name>A0A2H9VLM7_9SPHI</name>
<evidence type="ECO:0000313" key="2">
    <source>
        <dbReference type="Proteomes" id="UP000242687"/>
    </source>
</evidence>
<sequence>MIDIKANDFASPHFEIYTNLKKQKQFKTNQYVLVVN</sequence>
<gene>
    <name evidence="1" type="ORF">CLV57_2373</name>
</gene>
<organism evidence="1 2">
    <name type="scientific">Mucilaginibacter auburnensis</name>
    <dbReference type="NCBI Taxonomy" id="1457233"/>
    <lineage>
        <taxon>Bacteria</taxon>
        <taxon>Pseudomonadati</taxon>
        <taxon>Bacteroidota</taxon>
        <taxon>Sphingobacteriia</taxon>
        <taxon>Sphingobacteriales</taxon>
        <taxon>Sphingobacteriaceae</taxon>
        <taxon>Mucilaginibacter</taxon>
    </lineage>
</organism>